<name>A0A5S6QVT5_TRIMR</name>
<dbReference type="GO" id="GO:0015123">
    <property type="term" value="F:acetate transmembrane transporter activity"/>
    <property type="evidence" value="ECO:0007669"/>
    <property type="project" value="TreeGrafter"/>
</dbReference>
<dbReference type="GO" id="GO:0005886">
    <property type="term" value="C:plasma membrane"/>
    <property type="evidence" value="ECO:0007669"/>
    <property type="project" value="TreeGrafter"/>
</dbReference>
<keyword evidence="7" id="KW-1185">Reference proteome</keyword>
<accession>A0A5S6QVT5</accession>
<evidence type="ECO:0000313" key="7">
    <source>
        <dbReference type="Proteomes" id="UP000046395"/>
    </source>
</evidence>
<feature type="transmembrane region" description="Helical" evidence="6">
    <location>
        <begin position="542"/>
        <end position="563"/>
    </location>
</feature>
<keyword evidence="4 6" id="KW-1133">Transmembrane helix</keyword>
<evidence type="ECO:0000256" key="5">
    <source>
        <dbReference type="ARBA" id="ARBA00023136"/>
    </source>
</evidence>
<keyword evidence="3 6" id="KW-0812">Transmembrane</keyword>
<feature type="transmembrane region" description="Helical" evidence="6">
    <location>
        <begin position="510"/>
        <end position="530"/>
    </location>
</feature>
<evidence type="ECO:0000256" key="1">
    <source>
        <dbReference type="ARBA" id="ARBA00004141"/>
    </source>
</evidence>
<comment type="similarity">
    <text evidence="2">Belongs to the acetate uptake transporter (AceTr) (TC 2.A.96) family.</text>
</comment>
<dbReference type="NCBIfam" id="NF038013">
    <property type="entry name" value="AceTr_1"/>
    <property type="match status" value="1"/>
</dbReference>
<comment type="subcellular location">
    <subcellularLocation>
        <location evidence="1">Membrane</location>
        <topology evidence="1">Multi-pass membrane protein</topology>
    </subcellularLocation>
</comment>
<evidence type="ECO:0000256" key="6">
    <source>
        <dbReference type="SAM" id="Phobius"/>
    </source>
</evidence>
<feature type="transmembrane region" description="Helical" evidence="6">
    <location>
        <begin position="575"/>
        <end position="593"/>
    </location>
</feature>
<dbReference type="Proteomes" id="UP000046395">
    <property type="component" value="Unassembled WGS sequence"/>
</dbReference>
<evidence type="ECO:0000256" key="3">
    <source>
        <dbReference type="ARBA" id="ARBA00022692"/>
    </source>
</evidence>
<dbReference type="STRING" id="70415.A0A5S6QVT5"/>
<dbReference type="WBParaSite" id="TMUE_3000011521.1">
    <property type="protein sequence ID" value="TMUE_3000011521.1"/>
    <property type="gene ID" value="WBGene00291161"/>
</dbReference>
<dbReference type="PANTHER" id="PTHR31123:SF1">
    <property type="entry name" value="ACCUMULATION OF DYADS PROTEIN 2-RELATED"/>
    <property type="match status" value="1"/>
</dbReference>
<proteinExistence type="inferred from homology"/>
<dbReference type="InterPro" id="IPR000791">
    <property type="entry name" value="Gpr1/Fun34/SatP-like"/>
</dbReference>
<dbReference type="Pfam" id="PF01184">
    <property type="entry name" value="Gpr1_Fun34_YaaH"/>
    <property type="match status" value="1"/>
</dbReference>
<dbReference type="InterPro" id="IPR051633">
    <property type="entry name" value="AceTr"/>
</dbReference>
<feature type="transmembrane region" description="Helical" evidence="6">
    <location>
        <begin position="599"/>
        <end position="620"/>
    </location>
</feature>
<dbReference type="PANTHER" id="PTHR31123">
    <property type="entry name" value="ACCUMULATION OF DYADS PROTEIN 2-RELATED"/>
    <property type="match status" value="1"/>
</dbReference>
<organism evidence="7 8">
    <name type="scientific">Trichuris muris</name>
    <name type="common">Mouse whipworm</name>
    <dbReference type="NCBI Taxonomy" id="70415"/>
    <lineage>
        <taxon>Eukaryota</taxon>
        <taxon>Metazoa</taxon>
        <taxon>Ecdysozoa</taxon>
        <taxon>Nematoda</taxon>
        <taxon>Enoplea</taxon>
        <taxon>Dorylaimia</taxon>
        <taxon>Trichinellida</taxon>
        <taxon>Trichuridae</taxon>
        <taxon>Trichuris</taxon>
    </lineage>
</organism>
<sequence length="686" mass="76786">MKWQMSAFRYLLRHFVPSAYGRQAFEGKGVRIAQLTVQKGNGRFGICIRAGQAEKGGKAPSRPPPWAPPCLGSMKPDRTALLRALREFRATRQHAARCKGAEKRAGLNCRESSPMAFTCRAPNDSRLATARAWESVAVAAARCELTHLFGTGQWQLKNGCCLHFALTSYSRRDDVHEVIRFRQSVPPRRRRTGHVQFEIRMEDDGCLPFARAALFLQPRFLFDLHFSRANSVANPIAHLRFEAQIGAPPPTYTERNASPRNLTGSVRSAVRLAFDFPTALRYYVCANECDSCSAKVRRTDVVCQWRQIIRDAKLSLTSYPKGFACWFSRQHAIVALAESARRLIVWPRCTVKVSCWNVRPVLSRVAVGRIRVWIAQWSNGQPSLVRPFPTRCGQHLCDVRFSLRPANKRTQGSPPSVPPTTANVVRNRETMALKPENVPLQPKRTLEDIKHAILTMRNQDEAEYMKLKNFLHGIDPALRSPATKLSNPGALGLGGFGAAVFMLQLKNMGLVSAGPTLWMALVLGGLLQLFAGLQEFKTGNNFGYTAFSCFGGVWLCFGLIPLGEQAELYKFTPPDMGAVLIIFTLFTFIFLYPAANIDLALFLMFFDLFVAFIVADVAHFMEHEAGRPVETASAIIFIIGGVLAWYNMAHIIYLDVFQRDVLPVGPAPLKKLFGRRYIVNNRSEHA</sequence>
<evidence type="ECO:0000256" key="4">
    <source>
        <dbReference type="ARBA" id="ARBA00022989"/>
    </source>
</evidence>
<evidence type="ECO:0000256" key="2">
    <source>
        <dbReference type="ARBA" id="ARBA00005587"/>
    </source>
</evidence>
<feature type="transmembrane region" description="Helical" evidence="6">
    <location>
        <begin position="632"/>
        <end position="653"/>
    </location>
</feature>
<reference evidence="8" key="1">
    <citation type="submission" date="2019-12" db="UniProtKB">
        <authorList>
            <consortium name="WormBaseParasite"/>
        </authorList>
    </citation>
    <scope>IDENTIFICATION</scope>
</reference>
<protein>
    <submittedName>
        <fullName evidence="8">GPR1/FUN34/yaaH family protein</fullName>
    </submittedName>
</protein>
<keyword evidence="5 6" id="KW-0472">Membrane</keyword>
<dbReference type="AlphaFoldDB" id="A0A5S6QVT5"/>
<evidence type="ECO:0000313" key="8">
    <source>
        <dbReference type="WBParaSite" id="TMUE_3000011521.1"/>
    </source>
</evidence>